<dbReference type="FunFam" id="2.40.30.170:FF:000010">
    <property type="entry name" value="Efflux RND transporter periplasmic adaptor subunit"/>
    <property type="match status" value="1"/>
</dbReference>
<dbReference type="Pfam" id="PF25954">
    <property type="entry name" value="Beta-barrel_RND_2"/>
    <property type="match status" value="1"/>
</dbReference>
<dbReference type="EMBL" id="UOYP01000453">
    <property type="protein sequence ID" value="VAY89068.1"/>
    <property type="molecule type" value="Genomic_DNA"/>
</dbReference>
<dbReference type="GO" id="GO:0030288">
    <property type="term" value="C:outer membrane-bounded periplasmic space"/>
    <property type="evidence" value="ECO:0007669"/>
    <property type="project" value="TreeGrafter"/>
</dbReference>
<sequence>MNPTRTILMGASVVALVALGAGAGYRFAMTRPAKTPIAESSGHSVLYWYDPMKPDQHFHKPGKSPFMDMDLVPMYGGENMMDSGVHIDSRLTQNTGVRLATVEKGRLARGLEVVGILAFNDRLVTVVQARTGGLVERVYARAPNDVIPAGAALADLRVPEWYGAQMEYLSLRQSGDPGLTGAARTRLLQLGMSESLVAQIEKSGSPQAVVTITAPQGGVLLELDLRAGMTILPGQTLARINGLNSVWLDAEVPEAQAAGLAVNQPVSATFTTWPGRVFIGQIRALLPALEQGTRTLQVRTEWSNLEGRLRPGMYAQVHLQKALGPDRLLIPSEAIIATGQRSVVIVAEEGGHFRPAEVTVGHEDGGRTEIFAGLQPGEQIVVSGQFLIDSEASLKGVLARMEKSGKPE</sequence>
<dbReference type="GO" id="GO:0022857">
    <property type="term" value="F:transmembrane transporter activity"/>
    <property type="evidence" value="ECO:0007669"/>
    <property type="project" value="InterPro"/>
</dbReference>
<evidence type="ECO:0000259" key="8">
    <source>
        <dbReference type="Pfam" id="PF25954"/>
    </source>
</evidence>
<feature type="domain" description="CusB-like barrel-sandwich hybrid" evidence="7">
    <location>
        <begin position="124"/>
        <end position="241"/>
    </location>
</feature>
<gene>
    <name evidence="10" type="ORF">CARN8_5060005</name>
</gene>
<reference evidence="10" key="1">
    <citation type="submission" date="2018-10" db="EMBL/GenBank/DDBJ databases">
        <authorList>
            <person name="Plewniak F."/>
        </authorList>
    </citation>
    <scope>NUCLEOTIDE SEQUENCE</scope>
</reference>
<dbReference type="Gene3D" id="2.40.30.170">
    <property type="match status" value="1"/>
</dbReference>
<dbReference type="PANTHER" id="PTHR30097">
    <property type="entry name" value="CATION EFFLUX SYSTEM PROTEIN CUSB"/>
    <property type="match status" value="1"/>
</dbReference>
<keyword evidence="2" id="KW-0813">Transport</keyword>
<evidence type="ECO:0000259" key="7">
    <source>
        <dbReference type="Pfam" id="PF25919"/>
    </source>
</evidence>
<name>A0A3P3ZQ94_9ZZZZ</name>
<dbReference type="GO" id="GO:0016020">
    <property type="term" value="C:membrane"/>
    <property type="evidence" value="ECO:0007669"/>
    <property type="project" value="InterPro"/>
</dbReference>
<feature type="domain" description="CzcB-like C-terminal circularly permuted SH3-like" evidence="9">
    <location>
        <begin position="330"/>
        <end position="388"/>
    </location>
</feature>
<dbReference type="PANTHER" id="PTHR30097:SF15">
    <property type="entry name" value="CATION EFFLUX SYSTEM PROTEIN CUSB"/>
    <property type="match status" value="1"/>
</dbReference>
<evidence type="ECO:0000259" key="6">
    <source>
        <dbReference type="Pfam" id="PF25869"/>
    </source>
</evidence>
<keyword evidence="3" id="KW-0732">Signal</keyword>
<dbReference type="InterPro" id="IPR006143">
    <property type="entry name" value="RND_pump_MFP"/>
</dbReference>
<dbReference type="Pfam" id="PF25975">
    <property type="entry name" value="CzcB_C"/>
    <property type="match status" value="1"/>
</dbReference>
<evidence type="ECO:0000259" key="5">
    <source>
        <dbReference type="Pfam" id="PF19335"/>
    </source>
</evidence>
<dbReference type="Pfam" id="PF25869">
    <property type="entry name" value="3HB_CusB"/>
    <property type="match status" value="1"/>
</dbReference>
<proteinExistence type="inferred from homology"/>
<dbReference type="InterPro" id="IPR051909">
    <property type="entry name" value="MFP_Cation_Efflux"/>
</dbReference>
<dbReference type="Gene3D" id="6.10.140.730">
    <property type="match status" value="1"/>
</dbReference>
<dbReference type="NCBIfam" id="TIGR01730">
    <property type="entry name" value="RND_mfp"/>
    <property type="match status" value="1"/>
</dbReference>
<accession>A0A3P3ZQ94</accession>
<feature type="domain" description="CusB-like beta-barrel" evidence="8">
    <location>
        <begin position="245"/>
        <end position="321"/>
    </location>
</feature>
<dbReference type="InterPro" id="IPR058791">
    <property type="entry name" value="3HB_CusB"/>
</dbReference>
<dbReference type="InterPro" id="IPR058792">
    <property type="entry name" value="Beta-barrel_RND_2"/>
</dbReference>
<dbReference type="InterPro" id="IPR045800">
    <property type="entry name" value="HMBD"/>
</dbReference>
<feature type="domain" description="Heavy metal binding" evidence="5">
    <location>
        <begin position="47"/>
        <end position="73"/>
    </location>
</feature>
<dbReference type="SUPFAM" id="SSF111369">
    <property type="entry name" value="HlyD-like secretion proteins"/>
    <property type="match status" value="1"/>
</dbReference>
<dbReference type="Gene3D" id="2.40.420.20">
    <property type="match status" value="1"/>
</dbReference>
<keyword evidence="4" id="KW-0406">Ion transport</keyword>
<dbReference type="InterPro" id="IPR058790">
    <property type="entry name" value="BSH_CusB"/>
</dbReference>
<feature type="domain" description="CusB-like three alpha-helical bundle" evidence="6">
    <location>
        <begin position="160"/>
        <end position="208"/>
    </location>
</feature>
<dbReference type="GO" id="GO:0015679">
    <property type="term" value="P:plasma membrane copper ion transport"/>
    <property type="evidence" value="ECO:0007669"/>
    <property type="project" value="TreeGrafter"/>
</dbReference>
<protein>
    <submittedName>
        <fullName evidence="10">Cation efflux system protein CusB (Modular protein)</fullName>
    </submittedName>
</protein>
<dbReference type="InterPro" id="IPR058649">
    <property type="entry name" value="CzcB_C"/>
</dbReference>
<evidence type="ECO:0000256" key="4">
    <source>
        <dbReference type="ARBA" id="ARBA00023065"/>
    </source>
</evidence>
<comment type="similarity">
    <text evidence="1">Belongs to the membrane fusion protein (MFP) (TC 8.A.1) family.</text>
</comment>
<dbReference type="GO" id="GO:0046914">
    <property type="term" value="F:transition metal ion binding"/>
    <property type="evidence" value="ECO:0007669"/>
    <property type="project" value="TreeGrafter"/>
</dbReference>
<evidence type="ECO:0000256" key="2">
    <source>
        <dbReference type="ARBA" id="ARBA00022448"/>
    </source>
</evidence>
<evidence type="ECO:0000259" key="9">
    <source>
        <dbReference type="Pfam" id="PF25975"/>
    </source>
</evidence>
<evidence type="ECO:0000313" key="10">
    <source>
        <dbReference type="EMBL" id="VAY89068.1"/>
    </source>
</evidence>
<dbReference type="FunFam" id="2.40.420.20:FF:000003">
    <property type="entry name" value="Cation efflux system protein cusB"/>
    <property type="match status" value="1"/>
</dbReference>
<dbReference type="AlphaFoldDB" id="A0A3P3ZQ94"/>
<dbReference type="Pfam" id="PF25919">
    <property type="entry name" value="BSH_CusB"/>
    <property type="match status" value="1"/>
</dbReference>
<dbReference type="GO" id="GO:0060003">
    <property type="term" value="P:copper ion export"/>
    <property type="evidence" value="ECO:0007669"/>
    <property type="project" value="TreeGrafter"/>
</dbReference>
<dbReference type="Pfam" id="PF19335">
    <property type="entry name" value="HMBD"/>
    <property type="match status" value="1"/>
</dbReference>
<evidence type="ECO:0000256" key="3">
    <source>
        <dbReference type="ARBA" id="ARBA00022729"/>
    </source>
</evidence>
<organism evidence="10">
    <name type="scientific">mine drainage metagenome</name>
    <dbReference type="NCBI Taxonomy" id="410659"/>
    <lineage>
        <taxon>unclassified sequences</taxon>
        <taxon>metagenomes</taxon>
        <taxon>ecological metagenomes</taxon>
    </lineage>
</organism>
<evidence type="ECO:0000256" key="1">
    <source>
        <dbReference type="ARBA" id="ARBA00009477"/>
    </source>
</evidence>